<dbReference type="InterPro" id="IPR011335">
    <property type="entry name" value="Restrct_endonuc-II-like"/>
</dbReference>
<dbReference type="GO" id="GO:0004519">
    <property type="term" value="F:endonuclease activity"/>
    <property type="evidence" value="ECO:0007669"/>
    <property type="project" value="UniProtKB-KW"/>
</dbReference>
<dbReference type="PANTHER" id="PTHR34107:SF4">
    <property type="entry name" value="SLL1222 PROTEIN"/>
    <property type="match status" value="1"/>
</dbReference>
<dbReference type="RefSeq" id="WP_256603852.1">
    <property type="nucleotide sequence ID" value="NZ_JANIBJ010000038.1"/>
</dbReference>
<proteinExistence type="predicted"/>
<feature type="domain" description="Putative restriction endonuclease" evidence="1">
    <location>
        <begin position="15"/>
        <end position="130"/>
    </location>
</feature>
<evidence type="ECO:0000259" key="1">
    <source>
        <dbReference type="Pfam" id="PF05685"/>
    </source>
</evidence>
<sequence>MQWQDVLADPSLKNLPYKIELNEKGNIEMSPASFNHSRLQGKIAAQLSLQLGGEIFTELAIQTSKGVRVPDVAWGSENYTQVHQAELWASSAPELCVEILSLSNTVKDMQERVALFLEAGALEVWLVDENGTISQYDTSGPITVSRFPANLHHCFASH</sequence>
<reference evidence="2 3" key="1">
    <citation type="submission" date="2022-07" db="EMBL/GenBank/DDBJ databases">
        <title>Methylomonas rivi sp. nov., Methylomonas rosea sp. nov., Methylomonas aureus sp. nov. and Methylomonas subterranea sp. nov., four novel methanotrophs isolated from a freshwater creek and the deep terrestrial subsurface.</title>
        <authorList>
            <person name="Abin C."/>
            <person name="Sankaranarayanan K."/>
            <person name="Garner C."/>
            <person name="Sindelar R."/>
            <person name="Kotary K."/>
            <person name="Garner R."/>
            <person name="Barclay S."/>
            <person name="Lawson P."/>
            <person name="Krumholz L."/>
        </authorList>
    </citation>
    <scope>NUCLEOTIDE SEQUENCE [LARGE SCALE GENOMIC DNA]</scope>
    <source>
        <strain evidence="2 3">SURF-2</strain>
    </source>
</reference>
<evidence type="ECO:0000313" key="3">
    <source>
        <dbReference type="Proteomes" id="UP001524499"/>
    </source>
</evidence>
<keyword evidence="2" id="KW-0255">Endonuclease</keyword>
<dbReference type="InterPro" id="IPR012296">
    <property type="entry name" value="Nuclease_put_TT1808"/>
</dbReference>
<dbReference type="Gene3D" id="3.90.1570.10">
    <property type="entry name" value="tt1808, chain A"/>
    <property type="match status" value="1"/>
</dbReference>
<gene>
    <name evidence="2" type="ORF">NP590_17055</name>
</gene>
<keyword evidence="3" id="KW-1185">Reference proteome</keyword>
<accession>A0ABT1TK22</accession>
<dbReference type="SUPFAM" id="SSF52980">
    <property type="entry name" value="Restriction endonuclease-like"/>
    <property type="match status" value="1"/>
</dbReference>
<dbReference type="PANTHER" id="PTHR34107">
    <property type="entry name" value="SLL0198 PROTEIN-RELATED"/>
    <property type="match status" value="1"/>
</dbReference>
<dbReference type="InterPro" id="IPR008538">
    <property type="entry name" value="Uma2"/>
</dbReference>
<keyword evidence="2" id="KW-0540">Nuclease</keyword>
<dbReference type="CDD" id="cd06260">
    <property type="entry name" value="DUF820-like"/>
    <property type="match status" value="1"/>
</dbReference>
<dbReference type="EMBL" id="JANIBJ010000038">
    <property type="protein sequence ID" value="MCQ8105821.1"/>
    <property type="molecule type" value="Genomic_DNA"/>
</dbReference>
<evidence type="ECO:0000313" key="2">
    <source>
        <dbReference type="EMBL" id="MCQ8105821.1"/>
    </source>
</evidence>
<comment type="caution">
    <text evidence="2">The sequence shown here is derived from an EMBL/GenBank/DDBJ whole genome shotgun (WGS) entry which is preliminary data.</text>
</comment>
<organism evidence="2 3">
    <name type="scientific">Methylomonas subterranea</name>
    <dbReference type="NCBI Taxonomy" id="2952225"/>
    <lineage>
        <taxon>Bacteria</taxon>
        <taxon>Pseudomonadati</taxon>
        <taxon>Pseudomonadota</taxon>
        <taxon>Gammaproteobacteria</taxon>
        <taxon>Methylococcales</taxon>
        <taxon>Methylococcaceae</taxon>
        <taxon>Methylomonas</taxon>
    </lineage>
</organism>
<name>A0ABT1TK22_9GAMM</name>
<keyword evidence="2" id="KW-0378">Hydrolase</keyword>
<dbReference type="Proteomes" id="UP001524499">
    <property type="component" value="Unassembled WGS sequence"/>
</dbReference>
<protein>
    <submittedName>
        <fullName evidence="2">Uma2 family endonuclease</fullName>
    </submittedName>
</protein>
<dbReference type="Pfam" id="PF05685">
    <property type="entry name" value="Uma2"/>
    <property type="match status" value="1"/>
</dbReference>